<reference evidence="22 23" key="1">
    <citation type="submission" date="2013-11" db="EMBL/GenBank/DDBJ databases">
        <title>Genome sequencing of Stegodyphus mimosarum.</title>
        <authorList>
            <person name="Bechsgaard J."/>
        </authorList>
    </citation>
    <scope>NUCLEOTIDE SEQUENCE [LARGE SCALE GENOMIC DNA]</scope>
</reference>
<dbReference type="GO" id="GO:0005829">
    <property type="term" value="C:cytosol"/>
    <property type="evidence" value="ECO:0007669"/>
    <property type="project" value="TreeGrafter"/>
</dbReference>
<dbReference type="InterPro" id="IPR000687">
    <property type="entry name" value="RIO_kinase"/>
</dbReference>
<dbReference type="PANTHER" id="PTHR45852">
    <property type="entry name" value="SER/THR-PROTEIN KINASE RIO2"/>
    <property type="match status" value="1"/>
</dbReference>
<evidence type="ECO:0000256" key="16">
    <source>
        <dbReference type="ARBA" id="ARBA00048679"/>
    </source>
</evidence>
<keyword evidence="8" id="KW-0597">Phosphoprotein</keyword>
<comment type="cofactor">
    <cofactor evidence="1">
        <name>Mg(2+)</name>
        <dbReference type="ChEBI" id="CHEBI:18420"/>
    </cofactor>
</comment>
<gene>
    <name evidence="22" type="ORF">X975_27188</name>
</gene>
<organism evidence="22 23">
    <name type="scientific">Stegodyphus mimosarum</name>
    <name type="common">African social velvet spider</name>
    <dbReference type="NCBI Taxonomy" id="407821"/>
    <lineage>
        <taxon>Eukaryota</taxon>
        <taxon>Metazoa</taxon>
        <taxon>Ecdysozoa</taxon>
        <taxon>Arthropoda</taxon>
        <taxon>Chelicerata</taxon>
        <taxon>Arachnida</taxon>
        <taxon>Araneae</taxon>
        <taxon>Araneomorphae</taxon>
        <taxon>Entelegynae</taxon>
        <taxon>Eresoidea</taxon>
        <taxon>Eresidae</taxon>
        <taxon>Stegodyphus</taxon>
    </lineage>
</organism>
<dbReference type="FunFam" id="1.10.510.10:FF:000307">
    <property type="entry name" value="Serine/threonine-protein kinase RIO2"/>
    <property type="match status" value="1"/>
</dbReference>
<dbReference type="OMA" id="GYTNFRE"/>
<accession>A0A087TCE0</accession>
<comment type="catalytic activity">
    <reaction evidence="16">
        <text>L-seryl-[protein] + ATP = O-phospho-L-seryl-[protein] + ADP + H(+)</text>
        <dbReference type="Rhea" id="RHEA:17989"/>
        <dbReference type="Rhea" id="RHEA-COMP:9863"/>
        <dbReference type="Rhea" id="RHEA-COMP:11604"/>
        <dbReference type="ChEBI" id="CHEBI:15378"/>
        <dbReference type="ChEBI" id="CHEBI:29999"/>
        <dbReference type="ChEBI" id="CHEBI:30616"/>
        <dbReference type="ChEBI" id="CHEBI:83421"/>
        <dbReference type="ChEBI" id="CHEBI:456216"/>
        <dbReference type="EC" id="2.7.11.1"/>
    </reaction>
</comment>
<dbReference type="InterPro" id="IPR036388">
    <property type="entry name" value="WH-like_DNA-bd_sf"/>
</dbReference>
<comment type="similarity">
    <text evidence="3">Belongs to the protein kinase superfamily. RIO-type Ser/Thr kinase family.</text>
</comment>
<evidence type="ECO:0000256" key="10">
    <source>
        <dbReference type="ARBA" id="ARBA00022723"/>
    </source>
</evidence>
<feature type="domain" description="RIO kinase" evidence="21">
    <location>
        <begin position="66"/>
        <end position="289"/>
    </location>
</feature>
<dbReference type="GO" id="GO:0005524">
    <property type="term" value="F:ATP binding"/>
    <property type="evidence" value="ECO:0007669"/>
    <property type="project" value="UniProtKB-KW"/>
</dbReference>
<sequence>MVKLDVSRFRYLSKEHFRALEAIETGMRNHEFVPGPLIASIASLRHGGCHKILKDLTSYGYASYERGKRFDGYRLTYGGYDYLALKALTSRNIIASVGNQVGTGKESDVYLVANEDNKEMILKLHRLGRVSFRKIKEKRDYHKHRNSTSWLYLSRLAAVKEFAFMKALYDYEFPVPKPVDFNRHAVVMEVVKGYPLYQIHEVEDVPALYDELMNIIVRLANYGLIHCDFNEFNIILDEDDQPTLIDFPQMVSTSHPNAEGYFERDVTCIRTFFQKRFAYESESFPSFTDI</sequence>
<keyword evidence="9" id="KW-0808">Transferase</keyword>
<comment type="subunit">
    <text evidence="17">Associated with late 40S pre-ribosomal particles. Interacts with PLK1 (via its N-terminus).</text>
</comment>
<evidence type="ECO:0000256" key="9">
    <source>
        <dbReference type="ARBA" id="ARBA00022679"/>
    </source>
</evidence>
<evidence type="ECO:0000256" key="11">
    <source>
        <dbReference type="ARBA" id="ARBA00022741"/>
    </source>
</evidence>
<comment type="subcellular location">
    <subcellularLocation>
        <location evidence="2">Cytoplasm</location>
    </subcellularLocation>
</comment>
<dbReference type="Pfam" id="PF09202">
    <property type="entry name" value="Rio2_N"/>
    <property type="match status" value="1"/>
</dbReference>
<dbReference type="GO" id="GO:0005634">
    <property type="term" value="C:nucleus"/>
    <property type="evidence" value="ECO:0007669"/>
    <property type="project" value="TreeGrafter"/>
</dbReference>
<dbReference type="EMBL" id="KK114571">
    <property type="protein sequence ID" value="KFM62779.1"/>
    <property type="molecule type" value="Genomic_DNA"/>
</dbReference>
<dbReference type="FunFam" id="3.30.200.20:FF:000052">
    <property type="entry name" value="Serine/threonine-protein kinase RIO2"/>
    <property type="match status" value="1"/>
</dbReference>
<evidence type="ECO:0000256" key="6">
    <source>
        <dbReference type="ARBA" id="ARBA00022517"/>
    </source>
</evidence>
<dbReference type="OrthoDB" id="10258631at2759"/>
<evidence type="ECO:0000256" key="17">
    <source>
        <dbReference type="ARBA" id="ARBA00064676"/>
    </source>
</evidence>
<proteinExistence type="inferred from homology"/>
<dbReference type="InterPro" id="IPR018934">
    <property type="entry name" value="RIO_dom"/>
</dbReference>
<evidence type="ECO:0000256" key="5">
    <source>
        <dbReference type="ARBA" id="ARBA00022490"/>
    </source>
</evidence>
<evidence type="ECO:0000313" key="22">
    <source>
        <dbReference type="EMBL" id="KFM62779.1"/>
    </source>
</evidence>
<evidence type="ECO:0000256" key="19">
    <source>
        <dbReference type="ARBA" id="ARBA00068837"/>
    </source>
</evidence>
<keyword evidence="6" id="KW-0690">Ribosome biogenesis</keyword>
<dbReference type="InterPro" id="IPR030484">
    <property type="entry name" value="Rio2"/>
</dbReference>
<keyword evidence="23" id="KW-1185">Reference proteome</keyword>
<dbReference type="GO" id="GO:0030490">
    <property type="term" value="P:maturation of SSU-rRNA"/>
    <property type="evidence" value="ECO:0007669"/>
    <property type="project" value="TreeGrafter"/>
</dbReference>
<dbReference type="EC" id="2.7.11.1" evidence="4"/>
<evidence type="ECO:0000313" key="23">
    <source>
        <dbReference type="Proteomes" id="UP000054359"/>
    </source>
</evidence>
<keyword evidence="14" id="KW-0460">Magnesium</keyword>
<dbReference type="STRING" id="407821.A0A087TCE0"/>
<evidence type="ECO:0000256" key="18">
    <source>
        <dbReference type="ARBA" id="ARBA00068353"/>
    </source>
</evidence>
<dbReference type="SUPFAM" id="SSF46785">
    <property type="entry name" value="Winged helix' DNA-binding domain"/>
    <property type="match status" value="1"/>
</dbReference>
<keyword evidence="7" id="KW-0723">Serine/threonine-protein kinase</keyword>
<dbReference type="Gene3D" id="1.10.510.10">
    <property type="entry name" value="Transferase(Phosphotransferase) domain 1"/>
    <property type="match status" value="1"/>
</dbReference>
<dbReference type="GO" id="GO:0004674">
    <property type="term" value="F:protein serine/threonine kinase activity"/>
    <property type="evidence" value="ECO:0007669"/>
    <property type="project" value="UniProtKB-KW"/>
</dbReference>
<dbReference type="SMART" id="SM00090">
    <property type="entry name" value="RIO"/>
    <property type="match status" value="1"/>
</dbReference>
<evidence type="ECO:0000256" key="13">
    <source>
        <dbReference type="ARBA" id="ARBA00022840"/>
    </source>
</evidence>
<evidence type="ECO:0000256" key="3">
    <source>
        <dbReference type="ARBA" id="ARBA00009196"/>
    </source>
</evidence>
<dbReference type="SUPFAM" id="SSF56112">
    <property type="entry name" value="Protein kinase-like (PK-like)"/>
    <property type="match status" value="1"/>
</dbReference>
<dbReference type="InterPro" id="IPR036390">
    <property type="entry name" value="WH_DNA-bd_sf"/>
</dbReference>
<name>A0A087TCE0_STEMI</name>
<dbReference type="Proteomes" id="UP000054359">
    <property type="component" value="Unassembled WGS sequence"/>
</dbReference>
<dbReference type="PANTHER" id="PTHR45852:SF1">
    <property type="entry name" value="SERINE_THREONINE-PROTEIN KINASE RIO2"/>
    <property type="match status" value="1"/>
</dbReference>
<keyword evidence="10" id="KW-0479">Metal-binding</keyword>
<evidence type="ECO:0000256" key="1">
    <source>
        <dbReference type="ARBA" id="ARBA00001946"/>
    </source>
</evidence>
<dbReference type="AlphaFoldDB" id="A0A087TCE0"/>
<evidence type="ECO:0000256" key="14">
    <source>
        <dbReference type="ARBA" id="ARBA00022842"/>
    </source>
</evidence>
<comment type="catalytic activity">
    <reaction evidence="15">
        <text>L-threonyl-[protein] + ATP = O-phospho-L-threonyl-[protein] + ADP + H(+)</text>
        <dbReference type="Rhea" id="RHEA:46608"/>
        <dbReference type="Rhea" id="RHEA-COMP:11060"/>
        <dbReference type="Rhea" id="RHEA-COMP:11605"/>
        <dbReference type="ChEBI" id="CHEBI:15378"/>
        <dbReference type="ChEBI" id="CHEBI:30013"/>
        <dbReference type="ChEBI" id="CHEBI:30616"/>
        <dbReference type="ChEBI" id="CHEBI:61977"/>
        <dbReference type="ChEBI" id="CHEBI:456216"/>
        <dbReference type="EC" id="2.7.11.1"/>
    </reaction>
</comment>
<keyword evidence="5" id="KW-0963">Cytoplasm</keyword>
<feature type="non-terminal residue" evidence="22">
    <location>
        <position position="290"/>
    </location>
</feature>
<evidence type="ECO:0000256" key="12">
    <source>
        <dbReference type="ARBA" id="ARBA00022777"/>
    </source>
</evidence>
<dbReference type="GO" id="GO:0030688">
    <property type="term" value="C:preribosome, small subunit precursor"/>
    <property type="evidence" value="ECO:0007669"/>
    <property type="project" value="TreeGrafter"/>
</dbReference>
<keyword evidence="13" id="KW-0067">ATP-binding</keyword>
<dbReference type="Gene3D" id="3.30.200.20">
    <property type="entry name" value="Phosphorylase Kinase, domain 1"/>
    <property type="match status" value="1"/>
</dbReference>
<keyword evidence="11" id="KW-0547">Nucleotide-binding</keyword>
<dbReference type="CDD" id="cd05144">
    <property type="entry name" value="RIO2_C"/>
    <property type="match status" value="1"/>
</dbReference>
<dbReference type="Pfam" id="PF01163">
    <property type="entry name" value="RIO1"/>
    <property type="match status" value="1"/>
</dbReference>
<dbReference type="InterPro" id="IPR015285">
    <property type="entry name" value="RIO2_wHTH_N"/>
</dbReference>
<protein>
    <recommendedName>
        <fullName evidence="18">Serine/threonine-protein kinase RIO2</fullName>
        <ecNumber evidence="4">2.7.11.1</ecNumber>
    </recommendedName>
    <alternativeName>
        <fullName evidence="20">RIO kinase 2</fullName>
    </alternativeName>
    <alternativeName>
        <fullName evidence="19">Serine/threonine-protein kinase rio2</fullName>
    </alternativeName>
</protein>
<evidence type="ECO:0000256" key="20">
    <source>
        <dbReference type="ARBA" id="ARBA00076005"/>
    </source>
</evidence>
<dbReference type="FunFam" id="1.10.10.10:FF:000053">
    <property type="entry name" value="Serine/threonine-protein kinase RIO2"/>
    <property type="match status" value="1"/>
</dbReference>
<evidence type="ECO:0000259" key="21">
    <source>
        <dbReference type="SMART" id="SM00090"/>
    </source>
</evidence>
<evidence type="ECO:0000256" key="4">
    <source>
        <dbReference type="ARBA" id="ARBA00012513"/>
    </source>
</evidence>
<evidence type="ECO:0000256" key="2">
    <source>
        <dbReference type="ARBA" id="ARBA00004496"/>
    </source>
</evidence>
<evidence type="ECO:0000256" key="8">
    <source>
        <dbReference type="ARBA" id="ARBA00022553"/>
    </source>
</evidence>
<dbReference type="InterPro" id="IPR011009">
    <property type="entry name" value="Kinase-like_dom_sf"/>
</dbReference>
<dbReference type="Gene3D" id="1.10.10.10">
    <property type="entry name" value="Winged helix-like DNA-binding domain superfamily/Winged helix DNA-binding domain"/>
    <property type="match status" value="1"/>
</dbReference>
<evidence type="ECO:0000256" key="15">
    <source>
        <dbReference type="ARBA" id="ARBA00047899"/>
    </source>
</evidence>
<keyword evidence="12 22" id="KW-0418">Kinase</keyword>
<dbReference type="GO" id="GO:0046872">
    <property type="term" value="F:metal ion binding"/>
    <property type="evidence" value="ECO:0007669"/>
    <property type="project" value="UniProtKB-KW"/>
</dbReference>
<evidence type="ECO:0000256" key="7">
    <source>
        <dbReference type="ARBA" id="ARBA00022527"/>
    </source>
</evidence>